<evidence type="ECO:0000313" key="2">
    <source>
        <dbReference type="Proteomes" id="UP001161422"/>
    </source>
</evidence>
<dbReference type="EMBL" id="BSNC01000016">
    <property type="protein sequence ID" value="GLP98038.1"/>
    <property type="molecule type" value="Genomic_DNA"/>
</dbReference>
<evidence type="ECO:0000313" key="1">
    <source>
        <dbReference type="EMBL" id="GLP98038.1"/>
    </source>
</evidence>
<dbReference type="Proteomes" id="UP001161422">
    <property type="component" value="Unassembled WGS sequence"/>
</dbReference>
<name>A0AA37W2R7_9GAMM</name>
<comment type="caution">
    <text evidence="1">The sequence shown here is derived from an EMBL/GenBank/DDBJ whole genome shotgun (WGS) entry which is preliminary data.</text>
</comment>
<reference evidence="1" key="1">
    <citation type="journal article" date="2014" name="Int. J. Syst. Evol. Microbiol.">
        <title>Complete genome sequence of Corynebacterium casei LMG S-19264T (=DSM 44701T), isolated from a smear-ripened cheese.</title>
        <authorList>
            <consortium name="US DOE Joint Genome Institute (JGI-PGF)"/>
            <person name="Walter F."/>
            <person name="Albersmeier A."/>
            <person name="Kalinowski J."/>
            <person name="Ruckert C."/>
        </authorList>
    </citation>
    <scope>NUCLEOTIDE SEQUENCE</scope>
    <source>
        <strain evidence="1">NBRC 101628</strain>
    </source>
</reference>
<dbReference type="AlphaFoldDB" id="A0AA37W2R7"/>
<sequence>MKNFVPAIVLFGATYGACATEAVSGVTKYDQATLKAQNLASLSDLLVNYLNNNNLTQNSFNTIKFLANGHPTKMNSAQKESYFKASEAVELLLHDNVLVVNVIGQPEPKE</sequence>
<dbReference type="RefSeq" id="WP_095507156.1">
    <property type="nucleotide sequence ID" value="NZ_BSNC01000016.1"/>
</dbReference>
<protein>
    <submittedName>
        <fullName evidence="1">Uncharacterized protein</fullName>
    </submittedName>
</protein>
<proteinExistence type="predicted"/>
<keyword evidence="2" id="KW-1185">Reference proteome</keyword>
<organism evidence="1 2">
    <name type="scientific">Paraferrimonas sedimenticola</name>
    <dbReference type="NCBI Taxonomy" id="375674"/>
    <lineage>
        <taxon>Bacteria</taxon>
        <taxon>Pseudomonadati</taxon>
        <taxon>Pseudomonadota</taxon>
        <taxon>Gammaproteobacteria</taxon>
        <taxon>Alteromonadales</taxon>
        <taxon>Ferrimonadaceae</taxon>
        <taxon>Paraferrimonas</taxon>
    </lineage>
</organism>
<gene>
    <name evidence="1" type="ORF">GCM10007895_33450</name>
</gene>
<reference evidence="1" key="2">
    <citation type="submission" date="2023-01" db="EMBL/GenBank/DDBJ databases">
        <title>Draft genome sequence of Paraferrimonas sedimenticola strain NBRC 101628.</title>
        <authorList>
            <person name="Sun Q."/>
            <person name="Mori K."/>
        </authorList>
    </citation>
    <scope>NUCLEOTIDE SEQUENCE</scope>
    <source>
        <strain evidence="1">NBRC 101628</strain>
    </source>
</reference>
<accession>A0AA37W2R7</accession>